<protein>
    <recommendedName>
        <fullName evidence="2">Ribosome-recycling factor, mitochondrial</fullName>
    </recommendedName>
    <alternativeName>
        <fullName evidence="4">Ribosome-releasing factor, mitochondrial</fullName>
    </alternativeName>
</protein>
<dbReference type="GO" id="GO:0043023">
    <property type="term" value="F:ribosomal large subunit binding"/>
    <property type="evidence" value="ECO:0007669"/>
    <property type="project" value="TreeGrafter"/>
</dbReference>
<dbReference type="InterPro" id="IPR002661">
    <property type="entry name" value="Ribosome_recyc_fac"/>
</dbReference>
<dbReference type="Gene3D" id="1.10.132.20">
    <property type="entry name" value="Ribosome-recycling factor"/>
    <property type="match status" value="1"/>
</dbReference>
<evidence type="ECO:0000313" key="6">
    <source>
        <dbReference type="EnsemblMetazoa" id="RPRC011605-PB"/>
    </source>
</evidence>
<dbReference type="Gene3D" id="3.30.1360.40">
    <property type="match status" value="1"/>
</dbReference>
<dbReference type="GO" id="GO:0006412">
    <property type="term" value="P:translation"/>
    <property type="evidence" value="ECO:0007669"/>
    <property type="project" value="UniProtKB-KW"/>
</dbReference>
<evidence type="ECO:0000256" key="2">
    <source>
        <dbReference type="ARBA" id="ARBA00020581"/>
    </source>
</evidence>
<organism evidence="6 7">
    <name type="scientific">Rhodnius prolixus</name>
    <name type="common">Triatomid bug</name>
    <dbReference type="NCBI Taxonomy" id="13249"/>
    <lineage>
        <taxon>Eukaryota</taxon>
        <taxon>Metazoa</taxon>
        <taxon>Ecdysozoa</taxon>
        <taxon>Arthropoda</taxon>
        <taxon>Hexapoda</taxon>
        <taxon>Insecta</taxon>
        <taxon>Pterygota</taxon>
        <taxon>Neoptera</taxon>
        <taxon>Paraneoptera</taxon>
        <taxon>Hemiptera</taxon>
        <taxon>Heteroptera</taxon>
        <taxon>Panheteroptera</taxon>
        <taxon>Cimicomorpha</taxon>
        <taxon>Reduviidae</taxon>
        <taxon>Triatominae</taxon>
        <taxon>Rhodnius</taxon>
    </lineage>
</organism>
<dbReference type="InterPro" id="IPR036191">
    <property type="entry name" value="RRF_sf"/>
</dbReference>
<evidence type="ECO:0000313" key="7">
    <source>
        <dbReference type="Proteomes" id="UP000015103"/>
    </source>
</evidence>
<evidence type="ECO:0000256" key="1">
    <source>
        <dbReference type="ARBA" id="ARBA00005912"/>
    </source>
</evidence>
<keyword evidence="7" id="KW-1185">Reference proteome</keyword>
<reference evidence="6" key="1">
    <citation type="submission" date="2022-10" db="UniProtKB">
        <authorList>
            <consortium name="EnsemblMetazoa"/>
        </authorList>
    </citation>
    <scope>IDENTIFICATION</scope>
</reference>
<dbReference type="GO" id="GO:0005739">
    <property type="term" value="C:mitochondrion"/>
    <property type="evidence" value="ECO:0007669"/>
    <property type="project" value="TreeGrafter"/>
</dbReference>
<evidence type="ECO:0000256" key="3">
    <source>
        <dbReference type="ARBA" id="ARBA00022917"/>
    </source>
</evidence>
<dbReference type="InterPro" id="IPR023584">
    <property type="entry name" value="Ribosome_recyc_fac_dom"/>
</dbReference>
<dbReference type="Proteomes" id="UP000015103">
    <property type="component" value="Unassembled WGS sequence"/>
</dbReference>
<evidence type="ECO:0000259" key="5">
    <source>
        <dbReference type="Pfam" id="PF01765"/>
    </source>
</evidence>
<dbReference type="Pfam" id="PF01765">
    <property type="entry name" value="RRF"/>
    <property type="match status" value="1"/>
</dbReference>
<accession>A0A905QKX3</accession>
<dbReference type="AlphaFoldDB" id="A0A905QKX3"/>
<comment type="similarity">
    <text evidence="1">Belongs to the RRF family.</text>
</comment>
<evidence type="ECO:0000256" key="4">
    <source>
        <dbReference type="ARBA" id="ARBA00033107"/>
    </source>
</evidence>
<dbReference type="EMBL" id="ACPB03000705">
    <property type="status" value="NOT_ANNOTATED_CDS"/>
    <property type="molecule type" value="Genomic_DNA"/>
</dbReference>
<name>A0A905QKX3_RHOPR</name>
<feature type="domain" description="Ribosome recycling factor" evidence="5">
    <location>
        <begin position="96"/>
        <end position="233"/>
    </location>
</feature>
<dbReference type="EnsemblMetazoa" id="RPRC011605-RB">
    <property type="protein sequence ID" value="RPRC011605-PB"/>
    <property type="gene ID" value="RPRC011605"/>
</dbReference>
<keyword evidence="3" id="KW-0648">Protein biosynthesis</keyword>
<sequence length="265" mass="29794">MLKFVSLRRLGSLSRLFGYPISQQYNVSKPLLFRGDAIALQNARNMAKGKDKKKEDKGKSVKKKVEINESSLRQVINVEKLRTNMENNLLKLNDIFLKFVTVRTSIGAIENVPVILDGKKYPLIELGQIVRKNPKVIAINMAAFPQALPATMKALTESGMNLNPQQDGTTLFVPVPKVTREHRENLSKNAKAHFIKCRDGVREVQNKFLKTIKSKELDGQLSEDTCRQLSEQIFAESIALITIKSCCDYYSMGPTVQKNLGKVAE</sequence>
<proteinExistence type="inferred from homology"/>
<dbReference type="SUPFAM" id="SSF55194">
    <property type="entry name" value="Ribosome recycling factor, RRF"/>
    <property type="match status" value="1"/>
</dbReference>
<dbReference type="PANTHER" id="PTHR20982:SF3">
    <property type="entry name" value="MITOCHONDRIAL RIBOSOME RECYCLING FACTOR PSEUDO 1"/>
    <property type="match status" value="1"/>
</dbReference>
<dbReference type="PANTHER" id="PTHR20982">
    <property type="entry name" value="RIBOSOME RECYCLING FACTOR"/>
    <property type="match status" value="1"/>
</dbReference>